<feature type="transmembrane region" description="Helical" evidence="1">
    <location>
        <begin position="92"/>
        <end position="112"/>
    </location>
</feature>
<feature type="transmembrane region" description="Helical" evidence="1">
    <location>
        <begin position="45"/>
        <end position="62"/>
    </location>
</feature>
<keyword evidence="1" id="KW-0812">Transmembrane</keyword>
<keyword evidence="1" id="KW-0472">Membrane</keyword>
<gene>
    <name evidence="2" type="ORF">H2O64_09630</name>
</gene>
<feature type="transmembrane region" description="Helical" evidence="1">
    <location>
        <begin position="149"/>
        <end position="166"/>
    </location>
</feature>
<name>A0ABR7Q8Q2_9FLAO</name>
<feature type="transmembrane region" description="Helical" evidence="1">
    <location>
        <begin position="117"/>
        <end position="137"/>
    </location>
</feature>
<proteinExistence type="predicted"/>
<protein>
    <submittedName>
        <fullName evidence="2">Uncharacterized protein</fullName>
    </submittedName>
</protein>
<dbReference type="EMBL" id="JACGWS010000005">
    <property type="protein sequence ID" value="MBC8754930.1"/>
    <property type="molecule type" value="Genomic_DNA"/>
</dbReference>
<organism evidence="2 3">
    <name type="scientific">Kordia aestuariivivens</name>
    <dbReference type="NCBI Taxonomy" id="2759037"/>
    <lineage>
        <taxon>Bacteria</taxon>
        <taxon>Pseudomonadati</taxon>
        <taxon>Bacteroidota</taxon>
        <taxon>Flavobacteriia</taxon>
        <taxon>Flavobacteriales</taxon>
        <taxon>Flavobacteriaceae</taxon>
        <taxon>Kordia</taxon>
    </lineage>
</organism>
<accession>A0ABR7Q8Q2</accession>
<evidence type="ECO:0000256" key="1">
    <source>
        <dbReference type="SAM" id="Phobius"/>
    </source>
</evidence>
<comment type="caution">
    <text evidence="2">The sequence shown here is derived from an EMBL/GenBank/DDBJ whole genome shotgun (WGS) entry which is preliminary data.</text>
</comment>
<dbReference type="Proteomes" id="UP000619238">
    <property type="component" value="Unassembled WGS sequence"/>
</dbReference>
<evidence type="ECO:0000313" key="2">
    <source>
        <dbReference type="EMBL" id="MBC8754930.1"/>
    </source>
</evidence>
<keyword evidence="1" id="KW-1133">Transmembrane helix</keyword>
<keyword evidence="3" id="KW-1185">Reference proteome</keyword>
<reference evidence="2 3" key="1">
    <citation type="submission" date="2020-07" db="EMBL/GenBank/DDBJ databases">
        <title>Description of Kordia aestuariivivens sp. nov., isolated from a tidal flat.</title>
        <authorList>
            <person name="Park S."/>
            <person name="Yoon J.-H."/>
        </authorList>
    </citation>
    <scope>NUCLEOTIDE SEQUENCE [LARGE SCALE GENOMIC DNA]</scope>
    <source>
        <strain evidence="2 3">YSTF-M3</strain>
    </source>
</reference>
<sequence length="205" mass="24259">MCLVTQIALQTKITHTKPKKKSIRKISKFLGKTNTNRKSRFQSKIVVNTIVALLIAITPYLFQLYEYVPKDTNIWETSFFTITDTNYKNVRVLVWASMNKAIPLLLMILWFLTCNKWWYHVILIPMFMFAFQLFGAINDKSSILDVVEIYWLIPIMMIVIPFVYFIRIKLMDKLVYGIDLKKIDAELEEYDRKEREQQNISGAQE</sequence>
<evidence type="ECO:0000313" key="3">
    <source>
        <dbReference type="Proteomes" id="UP000619238"/>
    </source>
</evidence>